<dbReference type="InterPro" id="IPR015422">
    <property type="entry name" value="PyrdxlP-dep_Trfase_small"/>
</dbReference>
<protein>
    <recommendedName>
        <fullName evidence="14">Histidinol-phosphate aminotransferase</fullName>
        <ecNumber evidence="14">2.6.1.9</ecNumber>
    </recommendedName>
    <alternativeName>
        <fullName evidence="14">Imidazole acetol-phosphate transaminase</fullName>
    </alternativeName>
</protein>
<keyword evidence="7 14" id="KW-0028">Amino-acid biosynthesis</keyword>
<dbReference type="SUPFAM" id="SSF53335">
    <property type="entry name" value="S-adenosyl-L-methionine-dependent methyltransferases"/>
    <property type="match status" value="1"/>
</dbReference>
<keyword evidence="17" id="KW-1185">Reference proteome</keyword>
<dbReference type="HAMAP" id="MF_01023">
    <property type="entry name" value="HisC_aminotrans_2"/>
    <property type="match status" value="1"/>
</dbReference>
<evidence type="ECO:0000256" key="4">
    <source>
        <dbReference type="ARBA" id="ARBA00007970"/>
    </source>
</evidence>
<comment type="similarity">
    <text evidence="4 14">Belongs to the class-II pyridoxal-phosphate-dependent aminotransferase family. Histidinol-phosphate aminotransferase subfamily.</text>
</comment>
<dbReference type="OrthoDB" id="9813612at2"/>
<feature type="domain" description="Aminotransferase class I/classII large" evidence="15">
    <location>
        <begin position="7"/>
        <end position="323"/>
    </location>
</feature>
<dbReference type="CDD" id="cd00609">
    <property type="entry name" value="AAT_like"/>
    <property type="match status" value="1"/>
</dbReference>
<dbReference type="InterPro" id="IPR015421">
    <property type="entry name" value="PyrdxlP-dep_Trfase_major"/>
</dbReference>
<dbReference type="InterPro" id="IPR005202">
    <property type="entry name" value="TF_GRAS"/>
</dbReference>
<evidence type="ECO:0000256" key="3">
    <source>
        <dbReference type="ARBA" id="ARBA00005189"/>
    </source>
</evidence>
<comment type="cofactor">
    <cofactor evidence="1 14">
        <name>pyridoxal 5'-phosphate</name>
        <dbReference type="ChEBI" id="CHEBI:597326"/>
    </cofactor>
</comment>
<comment type="catalytic activity">
    <reaction evidence="13 14">
        <text>L-histidinol phosphate + 2-oxoglutarate = 3-(imidazol-4-yl)-2-oxopropyl phosphate + L-glutamate</text>
        <dbReference type="Rhea" id="RHEA:23744"/>
        <dbReference type="ChEBI" id="CHEBI:16810"/>
        <dbReference type="ChEBI" id="CHEBI:29985"/>
        <dbReference type="ChEBI" id="CHEBI:57766"/>
        <dbReference type="ChEBI" id="CHEBI:57980"/>
        <dbReference type="EC" id="2.6.1.9"/>
    </reaction>
</comment>
<dbReference type="PANTHER" id="PTHR43643">
    <property type="entry name" value="HISTIDINOL-PHOSPHATE AMINOTRANSFERASE 2"/>
    <property type="match status" value="1"/>
</dbReference>
<dbReference type="Pfam" id="PF03514">
    <property type="entry name" value="GRAS"/>
    <property type="match status" value="1"/>
</dbReference>
<evidence type="ECO:0000256" key="10">
    <source>
        <dbReference type="ARBA" id="ARBA00023015"/>
    </source>
</evidence>
<keyword evidence="8 14" id="KW-0808">Transferase</keyword>
<dbReference type="GO" id="GO:0004400">
    <property type="term" value="F:histidinol-phosphate transaminase activity"/>
    <property type="evidence" value="ECO:0007669"/>
    <property type="project" value="UniProtKB-UniRule"/>
</dbReference>
<evidence type="ECO:0000256" key="13">
    <source>
        <dbReference type="ARBA" id="ARBA00047481"/>
    </source>
</evidence>
<evidence type="ECO:0000256" key="1">
    <source>
        <dbReference type="ARBA" id="ARBA00001933"/>
    </source>
</evidence>
<dbReference type="AlphaFoldDB" id="A0A239D3X9"/>
<keyword evidence="6 14" id="KW-0032">Aminotransferase</keyword>
<feature type="modified residue" description="N6-(pyridoxal phosphate)lysine" evidence="14">
    <location>
        <position position="198"/>
    </location>
</feature>
<dbReference type="UniPathway" id="UPA00031">
    <property type="reaction ID" value="UER00012"/>
</dbReference>
<evidence type="ECO:0000313" key="16">
    <source>
        <dbReference type="EMBL" id="SNS27105.1"/>
    </source>
</evidence>
<dbReference type="Gene3D" id="3.40.50.150">
    <property type="entry name" value="Vaccinia Virus protein VP39"/>
    <property type="match status" value="1"/>
</dbReference>
<accession>A0A239D3X9</accession>
<dbReference type="InterPro" id="IPR050106">
    <property type="entry name" value="HistidinolP_aminotransfase"/>
</dbReference>
<organism evidence="16 17">
    <name type="scientific">Pontibacter ummariensis</name>
    <dbReference type="NCBI Taxonomy" id="1610492"/>
    <lineage>
        <taxon>Bacteria</taxon>
        <taxon>Pseudomonadati</taxon>
        <taxon>Bacteroidota</taxon>
        <taxon>Cytophagia</taxon>
        <taxon>Cytophagales</taxon>
        <taxon>Hymenobacteraceae</taxon>
        <taxon>Pontibacter</taxon>
    </lineage>
</organism>
<dbReference type="InterPro" id="IPR015424">
    <property type="entry name" value="PyrdxlP-dep_Trfase"/>
</dbReference>
<comment type="pathway">
    <text evidence="3">Lipid metabolism.</text>
</comment>
<dbReference type="EC" id="2.6.1.9" evidence="14"/>
<dbReference type="NCBIfam" id="TIGR01141">
    <property type="entry name" value="hisC"/>
    <property type="match status" value="1"/>
</dbReference>
<keyword evidence="10" id="KW-0805">Transcription regulation</keyword>
<dbReference type="PROSITE" id="PS00599">
    <property type="entry name" value="AA_TRANSFER_CLASS_2"/>
    <property type="match status" value="1"/>
</dbReference>
<dbReference type="EMBL" id="FZOQ01000004">
    <property type="protein sequence ID" value="SNS27105.1"/>
    <property type="molecule type" value="Genomic_DNA"/>
</dbReference>
<comment type="pathway">
    <text evidence="2 14">Amino-acid biosynthesis; L-histidine biosynthesis; L-histidine from 5-phospho-alpha-D-ribose 1-diphosphate: step 7/9.</text>
</comment>
<evidence type="ECO:0000256" key="5">
    <source>
        <dbReference type="ARBA" id="ARBA00011738"/>
    </source>
</evidence>
<dbReference type="Gene3D" id="3.40.640.10">
    <property type="entry name" value="Type I PLP-dependent aspartate aminotransferase-like (Major domain)"/>
    <property type="match status" value="1"/>
</dbReference>
<dbReference type="SUPFAM" id="SSF53383">
    <property type="entry name" value="PLP-dependent transferases"/>
    <property type="match status" value="1"/>
</dbReference>
<evidence type="ECO:0000256" key="14">
    <source>
        <dbReference type="HAMAP-Rule" id="MF_01023"/>
    </source>
</evidence>
<evidence type="ECO:0000256" key="9">
    <source>
        <dbReference type="ARBA" id="ARBA00022898"/>
    </source>
</evidence>
<evidence type="ECO:0000256" key="12">
    <source>
        <dbReference type="ARBA" id="ARBA00023163"/>
    </source>
</evidence>
<comment type="subunit">
    <text evidence="5 14">Homodimer.</text>
</comment>
<evidence type="ECO:0000256" key="8">
    <source>
        <dbReference type="ARBA" id="ARBA00022679"/>
    </source>
</evidence>
<dbReference type="GO" id="GO:0030170">
    <property type="term" value="F:pyridoxal phosphate binding"/>
    <property type="evidence" value="ECO:0007669"/>
    <property type="project" value="InterPro"/>
</dbReference>
<sequence>MGVYRASSNENLFGTSPKVATALQEALTNTNIYPDPDAGPLRLAIAQKLGVLPVQVVVGSGSAELISLLLRAFCLPYPGKAIALSASPTYPLYQMEAEALRVSYEAAPLNSSYEFDLQGLLAKISPSTRLLFISNPNNPTGSYLSRSQLEFLIQAVPPHVVLVLDEAYQEFATAPDYASAQEYMPQRDNLVILRTFSKAYGLASLRVGYMVAQESLLQKVCAVKQPYNVNQLAQVAALAALADEDHLQYTLQQTAAGKVHLQQILDEEGVQWWPSQGNFLLADAGVPAAPVIQHLLRNGVQVRETKSAFAFRITIGKKAQQEHLHGLFGQALSPENIWQDGVLAQILETGYALAKKEPQVIHDKIQALTQVVNPEGSASERIALAYLRAFSACLDLDGNLYAGNLYSNSNPGERDMISAFNVLVRSTPLVTFGHQFANLAILEAVADAREVHVLDLGIGSGLQWLHFLEVLAMRPGTAPSIRITGIDIPAPGGAPDHKLQLAGEMLQRHAVSLGLHLTYTPIPARLEEINLQELDFAPTETLVVNSALTLHHLPDQLLTQPDYRDRILQQIRALEPKVLTLTEPDSEHNRLKFLPRLRESLRHYRTVFDVLDTLLPPMLPERQIIEQEFFGREIINVVSCEGHARVERHERQEAWQQRLIRNGFLPAPLLPLPEALAGLHGLHASFSVKENGAGYSLCWKETAVVAATAWV</sequence>
<name>A0A239D3X9_9BACT</name>
<evidence type="ECO:0000256" key="7">
    <source>
        <dbReference type="ARBA" id="ARBA00022605"/>
    </source>
</evidence>
<dbReference type="Gene3D" id="3.90.1150.10">
    <property type="entry name" value="Aspartate Aminotransferase, domain 1"/>
    <property type="match status" value="1"/>
</dbReference>
<evidence type="ECO:0000256" key="6">
    <source>
        <dbReference type="ARBA" id="ARBA00022576"/>
    </source>
</evidence>
<dbReference type="Proteomes" id="UP000198432">
    <property type="component" value="Unassembled WGS sequence"/>
</dbReference>
<dbReference type="InterPro" id="IPR005861">
    <property type="entry name" value="HisP_aminotrans"/>
</dbReference>
<evidence type="ECO:0000259" key="15">
    <source>
        <dbReference type="Pfam" id="PF00155"/>
    </source>
</evidence>
<gene>
    <name evidence="14" type="primary">hisC</name>
    <name evidence="16" type="ORF">SAMN06296052_10446</name>
</gene>
<evidence type="ECO:0000313" key="17">
    <source>
        <dbReference type="Proteomes" id="UP000198432"/>
    </source>
</evidence>
<keyword evidence="11 14" id="KW-0368">Histidine biosynthesis</keyword>
<dbReference type="PROSITE" id="PS50985">
    <property type="entry name" value="GRAS"/>
    <property type="match status" value="1"/>
</dbReference>
<keyword evidence="9 14" id="KW-0663">Pyridoxal phosphate</keyword>
<dbReference type="PANTHER" id="PTHR43643:SF6">
    <property type="entry name" value="HISTIDINOL-PHOSPHATE AMINOTRANSFERASE"/>
    <property type="match status" value="1"/>
</dbReference>
<dbReference type="InterPro" id="IPR004839">
    <property type="entry name" value="Aminotransferase_I/II_large"/>
</dbReference>
<dbReference type="InterPro" id="IPR029063">
    <property type="entry name" value="SAM-dependent_MTases_sf"/>
</dbReference>
<dbReference type="InterPro" id="IPR001917">
    <property type="entry name" value="Aminotrans_II_pyridoxalP_BS"/>
</dbReference>
<dbReference type="Pfam" id="PF00155">
    <property type="entry name" value="Aminotran_1_2"/>
    <property type="match status" value="1"/>
</dbReference>
<keyword evidence="12" id="KW-0804">Transcription</keyword>
<evidence type="ECO:0000256" key="11">
    <source>
        <dbReference type="ARBA" id="ARBA00023102"/>
    </source>
</evidence>
<proteinExistence type="inferred from homology"/>
<reference evidence="17" key="1">
    <citation type="submission" date="2017-06" db="EMBL/GenBank/DDBJ databases">
        <authorList>
            <person name="Varghese N."/>
            <person name="Submissions S."/>
        </authorList>
    </citation>
    <scope>NUCLEOTIDE SEQUENCE [LARGE SCALE GENOMIC DNA]</scope>
    <source>
        <strain evidence="17">NKM1</strain>
    </source>
</reference>
<dbReference type="GO" id="GO:0000105">
    <property type="term" value="P:L-histidine biosynthetic process"/>
    <property type="evidence" value="ECO:0007669"/>
    <property type="project" value="UniProtKB-UniRule"/>
</dbReference>
<evidence type="ECO:0000256" key="2">
    <source>
        <dbReference type="ARBA" id="ARBA00005011"/>
    </source>
</evidence>